<accession>A0A8K0RI11</accession>
<keyword evidence="2" id="KW-1185">Reference proteome</keyword>
<evidence type="ECO:0000313" key="2">
    <source>
        <dbReference type="Proteomes" id="UP000813427"/>
    </source>
</evidence>
<reference evidence="1" key="1">
    <citation type="journal article" date="2021" name="Nat. Commun.">
        <title>Genetic determinants of endophytism in the Arabidopsis root mycobiome.</title>
        <authorList>
            <person name="Mesny F."/>
            <person name="Miyauchi S."/>
            <person name="Thiergart T."/>
            <person name="Pickel B."/>
            <person name="Atanasova L."/>
            <person name="Karlsson M."/>
            <person name="Huettel B."/>
            <person name="Barry K.W."/>
            <person name="Haridas S."/>
            <person name="Chen C."/>
            <person name="Bauer D."/>
            <person name="Andreopoulos W."/>
            <person name="Pangilinan J."/>
            <person name="LaButti K."/>
            <person name="Riley R."/>
            <person name="Lipzen A."/>
            <person name="Clum A."/>
            <person name="Drula E."/>
            <person name="Henrissat B."/>
            <person name="Kohler A."/>
            <person name="Grigoriev I.V."/>
            <person name="Martin F.M."/>
            <person name="Hacquard S."/>
        </authorList>
    </citation>
    <scope>NUCLEOTIDE SEQUENCE</scope>
    <source>
        <strain evidence="1">MPI-SDFR-AT-0068</strain>
    </source>
</reference>
<organism evidence="1 2">
    <name type="scientific">Fusarium tricinctum</name>
    <dbReference type="NCBI Taxonomy" id="61284"/>
    <lineage>
        <taxon>Eukaryota</taxon>
        <taxon>Fungi</taxon>
        <taxon>Dikarya</taxon>
        <taxon>Ascomycota</taxon>
        <taxon>Pezizomycotina</taxon>
        <taxon>Sordariomycetes</taxon>
        <taxon>Hypocreomycetidae</taxon>
        <taxon>Hypocreales</taxon>
        <taxon>Nectriaceae</taxon>
        <taxon>Fusarium</taxon>
        <taxon>Fusarium tricinctum species complex</taxon>
    </lineage>
</organism>
<sequence length="115" mass="13134">MTSPLDAPPSPVALDPETTFSAIHSSLRPRAATVFYNRLDAARMGNAASTKKHADRYPWELVLETVLKSWTLTVLTKFAELTEKWWIDEPKSFGLDHIHACLLTEIRWSFLLQHE</sequence>
<dbReference type="EMBL" id="JAGPXF010000008">
    <property type="protein sequence ID" value="KAH7232837.1"/>
    <property type="molecule type" value="Genomic_DNA"/>
</dbReference>
<protein>
    <submittedName>
        <fullName evidence="1">Uncharacterized protein</fullName>
    </submittedName>
</protein>
<dbReference type="AlphaFoldDB" id="A0A8K0RI11"/>
<proteinExistence type="predicted"/>
<dbReference type="Proteomes" id="UP000813427">
    <property type="component" value="Unassembled WGS sequence"/>
</dbReference>
<comment type="caution">
    <text evidence="1">The sequence shown here is derived from an EMBL/GenBank/DDBJ whole genome shotgun (WGS) entry which is preliminary data.</text>
</comment>
<evidence type="ECO:0000313" key="1">
    <source>
        <dbReference type="EMBL" id="KAH7232837.1"/>
    </source>
</evidence>
<name>A0A8K0RI11_9HYPO</name>
<gene>
    <name evidence="1" type="ORF">BKA59DRAFT_460300</name>
</gene>